<accession>A0A8S1GVK4</accession>
<evidence type="ECO:0000313" key="2">
    <source>
        <dbReference type="EMBL" id="CAD6187816.1"/>
    </source>
</evidence>
<dbReference type="EMBL" id="CAJGYM010000007">
    <property type="protein sequence ID" value="CAD6187816.1"/>
    <property type="molecule type" value="Genomic_DNA"/>
</dbReference>
<sequence length="213" mass="22756">MSSVAVLLLLPSLTSSCGSFGRREGEPITDPTFSFSVSPPVRWTYFPPVQPIVGTSIANYFPGQSASSSEAQQAAQNEVLAAYLEALSSSFVPTTDMRTTVTYSPDEVSNCYVGQAIPPGTRIGYLAGGAITQVALVQGTGGAGVTVTQCPLSQTSSAQQGVGPYMDYVKQVTVATRSGVTLSKYEWERVASEMQSILNFRYHTLFRSKVEIN</sequence>
<feature type="signal peptide" evidence="1">
    <location>
        <begin position="1"/>
        <end position="16"/>
    </location>
</feature>
<evidence type="ECO:0000256" key="1">
    <source>
        <dbReference type="SAM" id="SignalP"/>
    </source>
</evidence>
<proteinExistence type="predicted"/>
<evidence type="ECO:0000313" key="3">
    <source>
        <dbReference type="Proteomes" id="UP000835052"/>
    </source>
</evidence>
<keyword evidence="1" id="KW-0732">Signal</keyword>
<reference evidence="2" key="1">
    <citation type="submission" date="2020-10" db="EMBL/GenBank/DDBJ databases">
        <authorList>
            <person name="Kikuchi T."/>
        </authorList>
    </citation>
    <scope>NUCLEOTIDE SEQUENCE</scope>
    <source>
        <strain evidence="2">NKZ352</strain>
    </source>
</reference>
<gene>
    <name evidence="2" type="ORF">CAUJ_LOCUS3735</name>
</gene>
<dbReference type="OrthoDB" id="5779933at2759"/>
<name>A0A8S1GVK4_9PELO</name>
<comment type="caution">
    <text evidence="2">The sequence shown here is derived from an EMBL/GenBank/DDBJ whole genome shotgun (WGS) entry which is preliminary data.</text>
</comment>
<keyword evidence="3" id="KW-1185">Reference proteome</keyword>
<organism evidence="2 3">
    <name type="scientific">Caenorhabditis auriculariae</name>
    <dbReference type="NCBI Taxonomy" id="2777116"/>
    <lineage>
        <taxon>Eukaryota</taxon>
        <taxon>Metazoa</taxon>
        <taxon>Ecdysozoa</taxon>
        <taxon>Nematoda</taxon>
        <taxon>Chromadorea</taxon>
        <taxon>Rhabditida</taxon>
        <taxon>Rhabditina</taxon>
        <taxon>Rhabditomorpha</taxon>
        <taxon>Rhabditoidea</taxon>
        <taxon>Rhabditidae</taxon>
        <taxon>Peloderinae</taxon>
        <taxon>Caenorhabditis</taxon>
    </lineage>
</organism>
<protein>
    <submittedName>
        <fullName evidence="2">Uncharacterized protein</fullName>
    </submittedName>
</protein>
<feature type="chain" id="PRO_5035727900" evidence="1">
    <location>
        <begin position="17"/>
        <end position="213"/>
    </location>
</feature>
<dbReference type="AlphaFoldDB" id="A0A8S1GVK4"/>
<dbReference type="Proteomes" id="UP000835052">
    <property type="component" value="Unassembled WGS sequence"/>
</dbReference>